<dbReference type="Gene3D" id="3.40.50.2000">
    <property type="entry name" value="Glycogen Phosphorylase B"/>
    <property type="match status" value="1"/>
</dbReference>
<dbReference type="GO" id="GO:0016757">
    <property type="term" value="F:glycosyltransferase activity"/>
    <property type="evidence" value="ECO:0007669"/>
    <property type="project" value="InterPro"/>
</dbReference>
<dbReference type="OrthoDB" id="433681at2"/>
<dbReference type="PANTHER" id="PTHR46401:SF9">
    <property type="entry name" value="MANNOSYLTRANSFERASE A"/>
    <property type="match status" value="1"/>
</dbReference>
<gene>
    <name evidence="2" type="ORF">C1704_03970</name>
</gene>
<dbReference type="SUPFAM" id="SSF53756">
    <property type="entry name" value="UDP-Glycosyltransferase/glycogen phosphorylase"/>
    <property type="match status" value="1"/>
</dbReference>
<dbReference type="Pfam" id="PF00534">
    <property type="entry name" value="Glycos_transf_1"/>
    <property type="match status" value="1"/>
</dbReference>
<dbReference type="EMBL" id="PSNX01000003">
    <property type="protein sequence ID" value="PPE67330.1"/>
    <property type="molecule type" value="Genomic_DNA"/>
</dbReference>
<dbReference type="AlphaFoldDB" id="A0A2S5SX42"/>
<evidence type="ECO:0000313" key="3">
    <source>
        <dbReference type="Proteomes" id="UP000238605"/>
    </source>
</evidence>
<accession>A0A2S5SX42</accession>
<dbReference type="CDD" id="cd03809">
    <property type="entry name" value="GT4_MtfB-like"/>
    <property type="match status" value="1"/>
</dbReference>
<sequence length="445" mass="49063">MPSIRSTRREPACLAPWHRPHGRGRMLSLIDKAWVAPLTLLPVPLGRQMVRGGGRTDRGAAASRQLLIDVSVIVREDARTGIQRVVRALLAQLLENPPPGWVVRLVRATKYRGYRTAPALNGLPWSGAGAGAPLHVGRGDVFLGLDLSAHLVPRHFGQLARWKKQGVALYFMVYDLLPVLHPQWFNPRTQRHFARWLRAVALLADGAVCISESVRNELESHLAERYHLPTHSIGLHHIHLGGDLRASVPSQGRPAAFDAWLSGLGSRPSVVMVGTLEPRKGHAQALSAFEQLWAQGEDVNLIIAGKPGWKVEDLLARIRQHPELGQRLHWLDHPSDEALEVLYRHADGALMASQAEGFGLPLVEAACHGRPVLARDIPVFREVGANAARYFSGNDPQTLAAALRQWLADMQTHGRRTGPAIPWQTWSDSARQLLACLPLGIPQHP</sequence>
<reference evidence="2 3" key="1">
    <citation type="submission" date="2018-02" db="EMBL/GenBank/DDBJ databases">
        <title>Reclassifiation of [Polyangium] brachysporum DSM 7029 as Guopingzhaonella breviflexa gen. nov., sp. nov., a member of the family Comamonadaceae.</title>
        <authorList>
            <person name="Tang B."/>
        </authorList>
    </citation>
    <scope>NUCLEOTIDE SEQUENCE [LARGE SCALE GENOMIC DNA]</scope>
    <source>
        <strain evidence="2 3">BCRC 80649</strain>
    </source>
</reference>
<protein>
    <submittedName>
        <fullName evidence="2">Glycosyltransferase family 1 protein</fullName>
    </submittedName>
</protein>
<keyword evidence="2" id="KW-0808">Transferase</keyword>
<proteinExistence type="predicted"/>
<dbReference type="InterPro" id="IPR001296">
    <property type="entry name" value="Glyco_trans_1"/>
</dbReference>
<dbReference type="PANTHER" id="PTHR46401">
    <property type="entry name" value="GLYCOSYLTRANSFERASE WBBK-RELATED"/>
    <property type="match status" value="1"/>
</dbReference>
<dbReference type="Proteomes" id="UP000238605">
    <property type="component" value="Unassembled WGS sequence"/>
</dbReference>
<evidence type="ECO:0000259" key="1">
    <source>
        <dbReference type="Pfam" id="PF00534"/>
    </source>
</evidence>
<feature type="domain" description="Glycosyl transferase family 1" evidence="1">
    <location>
        <begin position="267"/>
        <end position="410"/>
    </location>
</feature>
<keyword evidence="3" id="KW-1185">Reference proteome</keyword>
<name>A0A2S5SX42_9BURK</name>
<comment type="caution">
    <text evidence="2">The sequence shown here is derived from an EMBL/GenBank/DDBJ whole genome shotgun (WGS) entry which is preliminary data.</text>
</comment>
<evidence type="ECO:0000313" key="2">
    <source>
        <dbReference type="EMBL" id="PPE67330.1"/>
    </source>
</evidence>
<organism evidence="2 3">
    <name type="scientific">Caldimonas caldifontis</name>
    <dbReference type="NCBI Taxonomy" id="1452508"/>
    <lineage>
        <taxon>Bacteria</taxon>
        <taxon>Pseudomonadati</taxon>
        <taxon>Pseudomonadota</taxon>
        <taxon>Betaproteobacteria</taxon>
        <taxon>Burkholderiales</taxon>
        <taxon>Sphaerotilaceae</taxon>
        <taxon>Caldimonas</taxon>
    </lineage>
</organism>